<keyword evidence="1 2" id="KW-0193">Cuticle</keyword>
<feature type="compositionally biased region" description="Basic and acidic residues" evidence="3">
    <location>
        <begin position="145"/>
        <end position="158"/>
    </location>
</feature>
<proteinExistence type="predicted"/>
<reference evidence="5" key="1">
    <citation type="journal article" date="2023" name="G3 (Bethesda)">
        <title>Whole genome assemblies of Zophobas morio and Tenebrio molitor.</title>
        <authorList>
            <person name="Kaur S."/>
            <person name="Stinson S.A."/>
            <person name="diCenzo G.C."/>
        </authorList>
    </citation>
    <scope>NUCLEOTIDE SEQUENCE</scope>
    <source>
        <strain evidence="5">QUZm001</strain>
    </source>
</reference>
<dbReference type="PROSITE" id="PS00233">
    <property type="entry name" value="CHIT_BIND_RR_1"/>
    <property type="match status" value="1"/>
</dbReference>
<comment type="caution">
    <text evidence="5">The sequence shown here is derived from an EMBL/GenBank/DDBJ whole genome shotgun (WGS) entry which is preliminary data.</text>
</comment>
<evidence type="ECO:0000256" key="3">
    <source>
        <dbReference type="SAM" id="MobiDB-lite"/>
    </source>
</evidence>
<accession>A0AA38IZX4</accession>
<feature type="signal peptide" evidence="4">
    <location>
        <begin position="1"/>
        <end position="15"/>
    </location>
</feature>
<dbReference type="InterPro" id="IPR000618">
    <property type="entry name" value="Insect_cuticle"/>
</dbReference>
<dbReference type="Proteomes" id="UP001168821">
    <property type="component" value="Unassembled WGS sequence"/>
</dbReference>
<dbReference type="PROSITE" id="PS51155">
    <property type="entry name" value="CHIT_BIND_RR_2"/>
    <property type="match status" value="1"/>
</dbReference>
<dbReference type="AlphaFoldDB" id="A0AA38IZX4"/>
<evidence type="ECO:0000256" key="2">
    <source>
        <dbReference type="PROSITE-ProRule" id="PRU00497"/>
    </source>
</evidence>
<dbReference type="InterPro" id="IPR031311">
    <property type="entry name" value="CHIT_BIND_RR_consensus"/>
</dbReference>
<dbReference type="EMBL" id="JALNTZ010000001">
    <property type="protein sequence ID" value="KAJ3665260.1"/>
    <property type="molecule type" value="Genomic_DNA"/>
</dbReference>
<protein>
    <submittedName>
        <fullName evidence="5">Uncharacterized protein</fullName>
    </submittedName>
</protein>
<dbReference type="PANTHER" id="PTHR10380">
    <property type="entry name" value="CUTICLE PROTEIN"/>
    <property type="match status" value="1"/>
</dbReference>
<evidence type="ECO:0000313" key="6">
    <source>
        <dbReference type="Proteomes" id="UP001168821"/>
    </source>
</evidence>
<evidence type="ECO:0000313" key="5">
    <source>
        <dbReference type="EMBL" id="KAJ3665260.1"/>
    </source>
</evidence>
<feature type="chain" id="PRO_5041316836" evidence="4">
    <location>
        <begin position="16"/>
        <end position="165"/>
    </location>
</feature>
<dbReference type="GO" id="GO:0008010">
    <property type="term" value="F:structural constituent of chitin-based larval cuticle"/>
    <property type="evidence" value="ECO:0007669"/>
    <property type="project" value="TreeGrafter"/>
</dbReference>
<dbReference type="PANTHER" id="PTHR10380:SF222">
    <property type="entry name" value="CUTICULAR PROTEIN 47EA"/>
    <property type="match status" value="1"/>
</dbReference>
<name>A0AA38IZX4_9CUCU</name>
<dbReference type="Pfam" id="PF00379">
    <property type="entry name" value="Chitin_bind_4"/>
    <property type="match status" value="1"/>
</dbReference>
<evidence type="ECO:0000256" key="4">
    <source>
        <dbReference type="SAM" id="SignalP"/>
    </source>
</evidence>
<dbReference type="PRINTS" id="PR00947">
    <property type="entry name" value="CUTICLE"/>
</dbReference>
<organism evidence="5 6">
    <name type="scientific">Zophobas morio</name>
    <dbReference type="NCBI Taxonomy" id="2755281"/>
    <lineage>
        <taxon>Eukaryota</taxon>
        <taxon>Metazoa</taxon>
        <taxon>Ecdysozoa</taxon>
        <taxon>Arthropoda</taxon>
        <taxon>Hexapoda</taxon>
        <taxon>Insecta</taxon>
        <taxon>Pterygota</taxon>
        <taxon>Neoptera</taxon>
        <taxon>Endopterygota</taxon>
        <taxon>Coleoptera</taxon>
        <taxon>Polyphaga</taxon>
        <taxon>Cucujiformia</taxon>
        <taxon>Tenebrionidae</taxon>
        <taxon>Zophobas</taxon>
    </lineage>
</organism>
<dbReference type="InterPro" id="IPR050468">
    <property type="entry name" value="Cuticle_Struct_Prot"/>
</dbReference>
<evidence type="ECO:0000256" key="1">
    <source>
        <dbReference type="ARBA" id="ARBA00022460"/>
    </source>
</evidence>
<feature type="region of interest" description="Disordered" evidence="3">
    <location>
        <begin position="130"/>
        <end position="165"/>
    </location>
</feature>
<dbReference type="GO" id="GO:0062129">
    <property type="term" value="C:chitin-based extracellular matrix"/>
    <property type="evidence" value="ECO:0007669"/>
    <property type="project" value="TreeGrafter"/>
</dbReference>
<keyword evidence="6" id="KW-1185">Reference proteome</keyword>
<keyword evidence="4" id="KW-0732">Signal</keyword>
<gene>
    <name evidence="5" type="ORF">Zmor_000763</name>
</gene>
<sequence length="165" mass="18030">MKLIVFAVLLCTALAGRLDNNYVQPQGQNVRSGPTPPPPAILRLNNDNRGDGSYKFDFETENQITQQEYGEVKNAGTDQEVNVIQGSYSYTGPDGVIYTVNYVADENGFRASGDHIPTAAPVPAEIADAVQQNAAEEAQGYVDDGQYRPEGEGPERPQKGYNNRY</sequence>